<dbReference type="SUPFAM" id="SSF109604">
    <property type="entry name" value="HD-domain/PDEase-like"/>
    <property type="match status" value="1"/>
</dbReference>
<evidence type="ECO:0000313" key="2">
    <source>
        <dbReference type="EMBL" id="GAA0957204.1"/>
    </source>
</evidence>
<dbReference type="EMBL" id="BAAAHK010000018">
    <property type="protein sequence ID" value="GAA0957204.1"/>
    <property type="molecule type" value="Genomic_DNA"/>
</dbReference>
<dbReference type="InterPro" id="IPR006674">
    <property type="entry name" value="HD_domain"/>
</dbReference>
<proteinExistence type="predicted"/>
<reference evidence="3" key="1">
    <citation type="journal article" date="2019" name="Int. J. Syst. Evol. Microbiol.">
        <title>The Global Catalogue of Microorganisms (GCM) 10K type strain sequencing project: providing services to taxonomists for standard genome sequencing and annotation.</title>
        <authorList>
            <consortium name="The Broad Institute Genomics Platform"/>
            <consortium name="The Broad Institute Genome Sequencing Center for Infectious Disease"/>
            <person name="Wu L."/>
            <person name="Ma J."/>
        </authorList>
    </citation>
    <scope>NUCLEOTIDE SEQUENCE [LARGE SCALE GENOMIC DNA]</scope>
    <source>
        <strain evidence="3">JCM 10977</strain>
    </source>
</reference>
<organism evidence="2 3">
    <name type="scientific">Kribbella koreensis</name>
    <dbReference type="NCBI Taxonomy" id="57909"/>
    <lineage>
        <taxon>Bacteria</taxon>
        <taxon>Bacillati</taxon>
        <taxon>Actinomycetota</taxon>
        <taxon>Actinomycetes</taxon>
        <taxon>Propionibacteriales</taxon>
        <taxon>Kribbellaceae</taxon>
        <taxon>Kribbella</taxon>
    </lineage>
</organism>
<comment type="caution">
    <text evidence="2">The sequence shown here is derived from an EMBL/GenBank/DDBJ whole genome shotgun (WGS) entry which is preliminary data.</text>
</comment>
<gene>
    <name evidence="2" type="ORF">GCM10009554_67650</name>
</gene>
<dbReference type="RefSeq" id="WP_343979818.1">
    <property type="nucleotide sequence ID" value="NZ_BAAAHK010000018.1"/>
</dbReference>
<name>A0ABP4BYJ4_9ACTN</name>
<evidence type="ECO:0000259" key="1">
    <source>
        <dbReference type="Pfam" id="PF01966"/>
    </source>
</evidence>
<sequence>MLSNALTDPPLPELPPAAAELLLADNAPPRLAAHLRLVHDVAIQLSDWLATAYPGLYFDREAVLFGAATHDIGKIVHPEELSGPGKLHEPAGEQLLLRSGVEPRLARFAATHGSWTAAGVVLEDLLVSLADKVWKAKRVVDLEQLLVERLVAVTCGESWQAFLALDDFLTRIADGADDRLAFQNGYPIRS</sequence>
<dbReference type="Proteomes" id="UP001500542">
    <property type="component" value="Unassembled WGS sequence"/>
</dbReference>
<evidence type="ECO:0000313" key="3">
    <source>
        <dbReference type="Proteomes" id="UP001500542"/>
    </source>
</evidence>
<dbReference type="Gene3D" id="1.10.3210.10">
    <property type="entry name" value="Hypothetical protein af1432"/>
    <property type="match status" value="1"/>
</dbReference>
<keyword evidence="3" id="KW-1185">Reference proteome</keyword>
<protein>
    <submittedName>
        <fullName evidence="2">HD domain-containing protein</fullName>
    </submittedName>
</protein>
<dbReference type="Pfam" id="PF01966">
    <property type="entry name" value="HD"/>
    <property type="match status" value="1"/>
</dbReference>
<accession>A0ABP4BYJ4</accession>
<feature type="domain" description="HD" evidence="1">
    <location>
        <begin position="44"/>
        <end position="133"/>
    </location>
</feature>